<evidence type="ECO:0000256" key="1">
    <source>
        <dbReference type="SAM" id="MobiDB-lite"/>
    </source>
</evidence>
<dbReference type="Proteomes" id="UP001165060">
    <property type="component" value="Unassembled WGS sequence"/>
</dbReference>
<evidence type="ECO:0000313" key="3">
    <source>
        <dbReference type="Proteomes" id="UP001165060"/>
    </source>
</evidence>
<sequence>MSLLASVHADKENLAPASFASLPSILSPSSVPLKKLGPKKARPALRSLNLPAASPPLPGPRAPSDACAFADAPLEPPSPGGEADEDLPVLAFGKLDMSQGSTPAKVSARLVGADYLSCS</sequence>
<evidence type="ECO:0000313" key="2">
    <source>
        <dbReference type="EMBL" id="GMI41822.1"/>
    </source>
</evidence>
<comment type="caution">
    <text evidence="2">The sequence shown here is derived from an EMBL/GenBank/DDBJ whole genome shotgun (WGS) entry which is preliminary data.</text>
</comment>
<feature type="region of interest" description="Disordered" evidence="1">
    <location>
        <begin position="32"/>
        <end position="86"/>
    </location>
</feature>
<organism evidence="2 3">
    <name type="scientific">Tetraparma gracilis</name>
    <dbReference type="NCBI Taxonomy" id="2962635"/>
    <lineage>
        <taxon>Eukaryota</taxon>
        <taxon>Sar</taxon>
        <taxon>Stramenopiles</taxon>
        <taxon>Ochrophyta</taxon>
        <taxon>Bolidophyceae</taxon>
        <taxon>Parmales</taxon>
        <taxon>Triparmaceae</taxon>
        <taxon>Tetraparma</taxon>
    </lineage>
</organism>
<name>A0ABQ6N7F8_9STRA</name>
<protein>
    <submittedName>
        <fullName evidence="2">Uncharacterized protein</fullName>
    </submittedName>
</protein>
<dbReference type="EMBL" id="BRYB01002244">
    <property type="protein sequence ID" value="GMI41822.1"/>
    <property type="molecule type" value="Genomic_DNA"/>
</dbReference>
<gene>
    <name evidence="2" type="ORF">TeGR_g12540</name>
</gene>
<accession>A0ABQ6N7F8</accession>
<reference evidence="2 3" key="1">
    <citation type="journal article" date="2023" name="Commun. Biol.">
        <title>Genome analysis of Parmales, the sister group of diatoms, reveals the evolutionary specialization of diatoms from phago-mixotrophs to photoautotrophs.</title>
        <authorList>
            <person name="Ban H."/>
            <person name="Sato S."/>
            <person name="Yoshikawa S."/>
            <person name="Yamada K."/>
            <person name="Nakamura Y."/>
            <person name="Ichinomiya M."/>
            <person name="Sato N."/>
            <person name="Blanc-Mathieu R."/>
            <person name="Endo H."/>
            <person name="Kuwata A."/>
            <person name="Ogata H."/>
        </authorList>
    </citation>
    <scope>NUCLEOTIDE SEQUENCE [LARGE SCALE GENOMIC DNA]</scope>
</reference>
<proteinExistence type="predicted"/>
<keyword evidence="3" id="KW-1185">Reference proteome</keyword>